<dbReference type="Gene3D" id="2.60.120.1440">
    <property type="match status" value="1"/>
</dbReference>
<evidence type="ECO:0000259" key="1">
    <source>
        <dbReference type="Pfam" id="PF04773"/>
    </source>
</evidence>
<evidence type="ECO:0000259" key="2">
    <source>
        <dbReference type="Pfam" id="PF16344"/>
    </source>
</evidence>
<evidence type="ECO:0000313" key="3">
    <source>
        <dbReference type="EMBL" id="MBL0740566.1"/>
    </source>
</evidence>
<sequence length="316" mass="35065">MRDTLNPELLSRYLANKATPEEIDHVESWMLHNEIDRSTLQKLATPPEGVRVMLAVDADADWKKVNAQLQQHSQRGRLWLKIAASLVLVGLVGVAAYKTVFTSAPVAYTTAINTTQHEKQIVLADGSTVYLNGGASVRYAENFAEARNLELQGEAFFDVKRDEQHPFTIQAQQCEVKVLGTSFLVDADSALVEVVVKTGKVSFRSPDNQMVQLVKNETGVFDPGTNQLTERTSNDSNRLSWQSHVLVFENAPIDRVVHDLEKHFGVSITLRGVGKVVPLYTSTFTNPTLTEVLDEMKLILPMEYASSGKAITINIK</sequence>
<comment type="caution">
    <text evidence="3">The sequence shown here is derived from an EMBL/GenBank/DDBJ whole genome shotgun (WGS) entry which is preliminary data.</text>
</comment>
<dbReference type="Proteomes" id="UP000613030">
    <property type="component" value="Unassembled WGS sequence"/>
</dbReference>
<dbReference type="EMBL" id="JAERRB010000001">
    <property type="protein sequence ID" value="MBL0740566.1"/>
    <property type="molecule type" value="Genomic_DNA"/>
</dbReference>
<dbReference type="InterPro" id="IPR012373">
    <property type="entry name" value="Ferrdict_sens_TM"/>
</dbReference>
<dbReference type="Pfam" id="PF04773">
    <property type="entry name" value="FecR"/>
    <property type="match status" value="1"/>
</dbReference>
<dbReference type="InterPro" id="IPR006860">
    <property type="entry name" value="FecR"/>
</dbReference>
<name>A0ABS1KM99_9BACT</name>
<proteinExistence type="predicted"/>
<reference evidence="3 4" key="1">
    <citation type="submission" date="2021-01" db="EMBL/GenBank/DDBJ databases">
        <title>Chryseolinea sp. Jin1 Genome sequencing and assembly.</title>
        <authorList>
            <person name="Kim I."/>
        </authorList>
    </citation>
    <scope>NUCLEOTIDE SEQUENCE [LARGE SCALE GENOMIC DNA]</scope>
    <source>
        <strain evidence="3 4">Jin1</strain>
    </source>
</reference>
<organism evidence="3 4">
    <name type="scientific">Chryseolinea lacunae</name>
    <dbReference type="NCBI Taxonomy" id="2801331"/>
    <lineage>
        <taxon>Bacteria</taxon>
        <taxon>Pseudomonadati</taxon>
        <taxon>Bacteroidota</taxon>
        <taxon>Cytophagia</taxon>
        <taxon>Cytophagales</taxon>
        <taxon>Fulvivirgaceae</taxon>
        <taxon>Chryseolinea</taxon>
    </lineage>
</organism>
<dbReference type="Gene3D" id="3.55.50.30">
    <property type="match status" value="1"/>
</dbReference>
<gene>
    <name evidence="3" type="ORF">JI741_05015</name>
</gene>
<dbReference type="PANTHER" id="PTHR30273:SF2">
    <property type="entry name" value="PROTEIN FECR"/>
    <property type="match status" value="1"/>
</dbReference>
<dbReference type="PANTHER" id="PTHR30273">
    <property type="entry name" value="PERIPLASMIC SIGNAL SENSOR AND SIGMA FACTOR ACTIVATOR FECR-RELATED"/>
    <property type="match status" value="1"/>
</dbReference>
<dbReference type="Pfam" id="PF16344">
    <property type="entry name" value="FecR_C"/>
    <property type="match status" value="1"/>
</dbReference>
<accession>A0ABS1KM99</accession>
<dbReference type="PIRSF" id="PIRSF018266">
    <property type="entry name" value="FecR"/>
    <property type="match status" value="1"/>
</dbReference>
<protein>
    <submittedName>
        <fullName evidence="3">FecR domain-containing protein</fullName>
    </submittedName>
</protein>
<dbReference type="InterPro" id="IPR032508">
    <property type="entry name" value="FecR_C"/>
</dbReference>
<evidence type="ECO:0000313" key="4">
    <source>
        <dbReference type="Proteomes" id="UP000613030"/>
    </source>
</evidence>
<dbReference type="RefSeq" id="WP_202007892.1">
    <property type="nucleotide sequence ID" value="NZ_JAERRB010000001.1"/>
</dbReference>
<feature type="domain" description="Protein FecR C-terminal" evidence="2">
    <location>
        <begin position="246"/>
        <end position="313"/>
    </location>
</feature>
<feature type="domain" description="FecR protein" evidence="1">
    <location>
        <begin position="112"/>
        <end position="201"/>
    </location>
</feature>
<keyword evidence="4" id="KW-1185">Reference proteome</keyword>